<evidence type="ECO:0000256" key="7">
    <source>
        <dbReference type="ARBA" id="ARBA00023157"/>
    </source>
</evidence>
<dbReference type="InterPro" id="IPR013032">
    <property type="entry name" value="EGF-like_CS"/>
</dbReference>
<comment type="subcellular location">
    <subcellularLocation>
        <location evidence="1">Secreted</location>
        <location evidence="1">Extracellular space</location>
        <location evidence="1">Extracellular matrix</location>
    </subcellularLocation>
</comment>
<evidence type="ECO:0000256" key="6">
    <source>
        <dbReference type="ARBA" id="ARBA00022737"/>
    </source>
</evidence>
<feature type="disulfide bond" evidence="9">
    <location>
        <begin position="277"/>
        <end position="287"/>
    </location>
</feature>
<evidence type="ECO:0000256" key="2">
    <source>
        <dbReference type="ARBA" id="ARBA00022525"/>
    </source>
</evidence>
<dbReference type="PROSITE" id="PS01187">
    <property type="entry name" value="EGF_CA"/>
    <property type="match status" value="3"/>
</dbReference>
<dbReference type="SUPFAM" id="SSF57196">
    <property type="entry name" value="EGF/Laminin"/>
    <property type="match status" value="5"/>
</dbReference>
<reference evidence="13" key="2">
    <citation type="submission" date="2025-09" db="UniProtKB">
        <authorList>
            <consortium name="Ensembl"/>
        </authorList>
    </citation>
    <scope>IDENTIFICATION</scope>
</reference>
<keyword evidence="5" id="KW-0732">Signal</keyword>
<dbReference type="SUPFAM" id="SSF57184">
    <property type="entry name" value="Growth factor receptor domain"/>
    <property type="match status" value="1"/>
</dbReference>
<dbReference type="InterPro" id="IPR001881">
    <property type="entry name" value="EGF-like_Ca-bd_dom"/>
</dbReference>
<evidence type="ECO:0000256" key="8">
    <source>
        <dbReference type="ARBA" id="ARBA00023180"/>
    </source>
</evidence>
<feature type="domain" description="EGF-like" evidence="11">
    <location>
        <begin position="182"/>
        <end position="218"/>
    </location>
</feature>
<accession>A0A673M0Q0</accession>
<dbReference type="InterPro" id="IPR000152">
    <property type="entry name" value="EGF-type_Asp/Asn_hydroxyl_site"/>
</dbReference>
<dbReference type="CDD" id="cd00054">
    <property type="entry name" value="EGF_CA"/>
    <property type="match status" value="6"/>
</dbReference>
<dbReference type="InterPro" id="IPR036773">
    <property type="entry name" value="TB_dom_sf"/>
</dbReference>
<feature type="region of interest" description="Disordered" evidence="10">
    <location>
        <begin position="528"/>
        <end position="549"/>
    </location>
</feature>
<dbReference type="InterPro" id="IPR026823">
    <property type="entry name" value="cEGF"/>
</dbReference>
<dbReference type="InterPro" id="IPR049883">
    <property type="entry name" value="NOTCH1_EGF-like"/>
</dbReference>
<dbReference type="Pfam" id="PF12662">
    <property type="entry name" value="cEGF"/>
    <property type="match status" value="1"/>
</dbReference>
<keyword evidence="7 9" id="KW-1015">Disulfide bond</keyword>
<organism evidence="13 14">
    <name type="scientific">Sinocyclocheilus rhinocerous</name>
    <dbReference type="NCBI Taxonomy" id="307959"/>
    <lineage>
        <taxon>Eukaryota</taxon>
        <taxon>Metazoa</taxon>
        <taxon>Chordata</taxon>
        <taxon>Craniata</taxon>
        <taxon>Vertebrata</taxon>
        <taxon>Euteleostomi</taxon>
        <taxon>Actinopterygii</taxon>
        <taxon>Neopterygii</taxon>
        <taxon>Teleostei</taxon>
        <taxon>Ostariophysi</taxon>
        <taxon>Cypriniformes</taxon>
        <taxon>Cyprinidae</taxon>
        <taxon>Cyprininae</taxon>
        <taxon>Sinocyclocheilus</taxon>
    </lineage>
</organism>
<feature type="domain" description="EGF-like" evidence="11">
    <location>
        <begin position="273"/>
        <end position="312"/>
    </location>
</feature>
<dbReference type="FunFam" id="3.90.290.10:FF:000011">
    <property type="entry name" value="Fibrillin 2"/>
    <property type="match status" value="1"/>
</dbReference>
<dbReference type="SMART" id="SM00181">
    <property type="entry name" value="EGF"/>
    <property type="match status" value="8"/>
</dbReference>
<name>A0A673M0Q0_9TELE</name>
<dbReference type="PROSITE" id="PS01186">
    <property type="entry name" value="EGF_2"/>
    <property type="match status" value="5"/>
</dbReference>
<dbReference type="InterPro" id="IPR000742">
    <property type="entry name" value="EGF"/>
</dbReference>
<keyword evidence="2" id="KW-0964">Secreted</keyword>
<feature type="domain" description="EGF-like" evidence="11">
    <location>
        <begin position="29"/>
        <end position="70"/>
    </location>
</feature>
<dbReference type="FunFam" id="2.10.25.10:FF:000087">
    <property type="entry name" value="Fibrillin 2"/>
    <property type="match status" value="1"/>
</dbReference>
<dbReference type="Proteomes" id="UP000472270">
    <property type="component" value="Unassembled WGS sequence"/>
</dbReference>
<feature type="domain" description="TB" evidence="12">
    <location>
        <begin position="75"/>
        <end position="128"/>
    </location>
</feature>
<keyword evidence="6" id="KW-0677">Repeat</keyword>
<evidence type="ECO:0000256" key="5">
    <source>
        <dbReference type="ARBA" id="ARBA00022729"/>
    </source>
</evidence>
<dbReference type="Ensembl" id="ENSSRHT00000087659.1">
    <property type="protein sequence ID" value="ENSSRHP00000085349.1"/>
    <property type="gene ID" value="ENSSRHG00000042244.1"/>
</dbReference>
<dbReference type="Pfam" id="PF00683">
    <property type="entry name" value="TB"/>
    <property type="match status" value="1"/>
</dbReference>
<dbReference type="Pfam" id="PF12661">
    <property type="entry name" value="hEGF"/>
    <property type="match status" value="1"/>
</dbReference>
<evidence type="ECO:0000256" key="4">
    <source>
        <dbReference type="ARBA" id="ARBA00022536"/>
    </source>
</evidence>
<dbReference type="PROSITE" id="PS50026">
    <property type="entry name" value="EGF_3"/>
    <property type="match status" value="6"/>
</dbReference>
<dbReference type="SUPFAM" id="SSF57581">
    <property type="entry name" value="TB module/8-cys domain"/>
    <property type="match status" value="1"/>
</dbReference>
<evidence type="ECO:0000256" key="10">
    <source>
        <dbReference type="SAM" id="MobiDB-lite"/>
    </source>
</evidence>
<reference evidence="13" key="1">
    <citation type="submission" date="2025-08" db="UniProtKB">
        <authorList>
            <consortium name="Ensembl"/>
        </authorList>
    </citation>
    <scope>IDENTIFICATION</scope>
</reference>
<keyword evidence="14" id="KW-1185">Reference proteome</keyword>
<evidence type="ECO:0000259" key="11">
    <source>
        <dbReference type="PROSITE" id="PS50026"/>
    </source>
</evidence>
<feature type="domain" description="EGF-like" evidence="11">
    <location>
        <begin position="230"/>
        <end position="272"/>
    </location>
</feature>
<dbReference type="PANTHER" id="PTHR47333">
    <property type="entry name" value="VON WILLEBRAND FACTOR C AND EGF DOMAIN-CONTAINING PROTEIN"/>
    <property type="match status" value="1"/>
</dbReference>
<dbReference type="Gene3D" id="3.90.290.10">
    <property type="entry name" value="TGF-beta binding (TB) domain"/>
    <property type="match status" value="1"/>
</dbReference>
<evidence type="ECO:0000256" key="3">
    <source>
        <dbReference type="ARBA" id="ARBA00022530"/>
    </source>
</evidence>
<dbReference type="Gene3D" id="2.10.25.10">
    <property type="entry name" value="Laminin"/>
    <property type="match status" value="8"/>
</dbReference>
<evidence type="ECO:0000313" key="13">
    <source>
        <dbReference type="Ensembl" id="ENSSRHP00000085349.1"/>
    </source>
</evidence>
<dbReference type="FunFam" id="2.10.25.10:FF:000003">
    <property type="entry name" value="fibrillin-1 isoform X1"/>
    <property type="match status" value="3"/>
</dbReference>
<dbReference type="InterPro" id="IPR009030">
    <property type="entry name" value="Growth_fac_rcpt_cys_sf"/>
</dbReference>
<feature type="domain" description="EGF-like" evidence="11">
    <location>
        <begin position="140"/>
        <end position="177"/>
    </location>
</feature>
<sequence length="563" mass="61119">MTCKNLIGTYMCICTPGYTRQPNGDSCVDLNECTAKPGICENGRCENTVGSYRCVCDQGFSPSPSRTECIDNRQGFCFLEVLQIMCQMSSSSRVSVRKSECCCDGGRGWGPNCELCPLPGTTQYKKMCPLGPGYTTDGQDIDECKVMGNLCKNGQCLNTLGSFSCICKPGYTTDITDTQCVDVDECVQAPKPCNFICKNTEGGYLCSCPRGYVLSLSDELCVRVCVCETDNNECNTEPGLCGPNGVCQNSPGSFNCECQRGFTLDPNGQHCEDMDECVGNHRCQHGCQNLVGGYRCSCPQGYLQHYQWNQCVDENECQNSQICGGASCHNTLGSFRCLCPTGFAFEQLMGGCQDVNECSSTQNPCSFGCSNTDGGYLCGCPPGYLRAGQGHCLSGAGLSAGGSPLIPVADGDENALSPEACYECKINGYPKKGRKRRNNDLDWVSLASVDVDDTLQLRLNISTLKSKDHIIDFVPALSTLANHVRYAIDYGNDDGLFRMNQMDGVSYLHISKKKALQPGAYYLQIRSVPQTGSREPSGERPDTDYLSGQRGDALHMSVQIVLH</sequence>
<dbReference type="InterPro" id="IPR017878">
    <property type="entry name" value="TB_dom"/>
</dbReference>
<keyword evidence="4 9" id="KW-0245">EGF-like domain</keyword>
<dbReference type="FunFam" id="2.10.25.10:FF:000010">
    <property type="entry name" value="Pro-epidermal growth factor"/>
    <property type="match status" value="1"/>
</dbReference>
<dbReference type="InterPro" id="IPR018097">
    <property type="entry name" value="EGF_Ca-bd_CS"/>
</dbReference>
<evidence type="ECO:0000256" key="1">
    <source>
        <dbReference type="ARBA" id="ARBA00004498"/>
    </source>
</evidence>
<dbReference type="GO" id="GO:0005509">
    <property type="term" value="F:calcium ion binding"/>
    <property type="evidence" value="ECO:0007669"/>
    <property type="project" value="InterPro"/>
</dbReference>
<keyword evidence="8" id="KW-0325">Glycoprotein</keyword>
<evidence type="ECO:0000256" key="9">
    <source>
        <dbReference type="PROSITE-ProRule" id="PRU00076"/>
    </source>
</evidence>
<dbReference type="FunFam" id="2.10.25.10:FF:000023">
    <property type="entry name" value="Fibrillin 2"/>
    <property type="match status" value="2"/>
</dbReference>
<dbReference type="PANTHER" id="PTHR47333:SF5">
    <property type="entry name" value="FIBRILLIN-3"/>
    <property type="match status" value="1"/>
</dbReference>
<protein>
    <recommendedName>
        <fullName evidence="15">Fibrillin 2b</fullName>
    </recommendedName>
</protein>
<dbReference type="AlphaFoldDB" id="A0A673M0Q0"/>
<dbReference type="PROSITE" id="PS51364">
    <property type="entry name" value="TB"/>
    <property type="match status" value="1"/>
</dbReference>
<evidence type="ECO:0000313" key="14">
    <source>
        <dbReference type="Proteomes" id="UP000472270"/>
    </source>
</evidence>
<dbReference type="PROSITE" id="PS00010">
    <property type="entry name" value="ASX_HYDROXYL"/>
    <property type="match status" value="6"/>
</dbReference>
<proteinExistence type="predicted"/>
<keyword evidence="3" id="KW-0272">Extracellular matrix</keyword>
<comment type="caution">
    <text evidence="9">Lacks conserved residue(s) required for the propagation of feature annotation.</text>
</comment>
<evidence type="ECO:0008006" key="15">
    <source>
        <dbReference type="Google" id="ProtNLM"/>
    </source>
</evidence>
<feature type="domain" description="EGF-like" evidence="11">
    <location>
        <begin position="313"/>
        <end position="346"/>
    </location>
</feature>
<dbReference type="Pfam" id="PF07645">
    <property type="entry name" value="EGF_CA"/>
    <property type="match status" value="6"/>
</dbReference>
<dbReference type="InterPro" id="IPR052080">
    <property type="entry name" value="vWF_C/EGF_Fibrillin"/>
</dbReference>
<dbReference type="GO" id="GO:0048731">
    <property type="term" value="P:system development"/>
    <property type="evidence" value="ECO:0007669"/>
    <property type="project" value="UniProtKB-ARBA"/>
</dbReference>
<evidence type="ECO:0000259" key="12">
    <source>
        <dbReference type="PROSITE" id="PS51364"/>
    </source>
</evidence>
<dbReference type="SMART" id="SM00179">
    <property type="entry name" value="EGF_CA"/>
    <property type="match status" value="8"/>
</dbReference>